<dbReference type="GO" id="GO:0005886">
    <property type="term" value="C:plasma membrane"/>
    <property type="evidence" value="ECO:0007669"/>
    <property type="project" value="TreeGrafter"/>
</dbReference>
<keyword evidence="1" id="KW-0472">Membrane</keyword>
<dbReference type="InterPro" id="IPR051384">
    <property type="entry name" value="Mth_GPCR"/>
</dbReference>
<keyword evidence="3" id="KW-1185">Reference proteome</keyword>
<dbReference type="PANTHER" id="PTHR47154:SF2">
    <property type="entry name" value="G-PROTEIN COUPLED RECEPTOR MTH-RELATED"/>
    <property type="match status" value="1"/>
</dbReference>
<comment type="caution">
    <text evidence="2">The sequence shown here is derived from an EMBL/GenBank/DDBJ whole genome shotgun (WGS) entry which is preliminary data.</text>
</comment>
<dbReference type="PANTHER" id="PTHR47154">
    <property type="entry name" value="G-PROTEIN COUPLED RECEPTOR MTH-RELATED"/>
    <property type="match status" value="1"/>
</dbReference>
<accession>A0AAV8WM27</accession>
<sequence>MDPSDTICPAKYCLNRNKFPSSRKIIFAQKEVIFLKSTKQSVGVHQRKKDLRRLLLYLLYGWGMPTFLTLTIYLFSRSTFLPYSIRPYVGTSVCFIENSKLSLIVKLSVIMGVTYIFDVMSAFFDMSKMGVVPEYIEIIWDCINCLQGMK</sequence>
<dbReference type="GO" id="GO:0008528">
    <property type="term" value="F:G protein-coupled peptide receptor activity"/>
    <property type="evidence" value="ECO:0007669"/>
    <property type="project" value="TreeGrafter"/>
</dbReference>
<name>A0AAV8WM27_9CUCU</name>
<dbReference type="AlphaFoldDB" id="A0AAV8WM27"/>
<organism evidence="2 3">
    <name type="scientific">Rhamnusium bicolor</name>
    <dbReference type="NCBI Taxonomy" id="1586634"/>
    <lineage>
        <taxon>Eukaryota</taxon>
        <taxon>Metazoa</taxon>
        <taxon>Ecdysozoa</taxon>
        <taxon>Arthropoda</taxon>
        <taxon>Hexapoda</taxon>
        <taxon>Insecta</taxon>
        <taxon>Pterygota</taxon>
        <taxon>Neoptera</taxon>
        <taxon>Endopterygota</taxon>
        <taxon>Coleoptera</taxon>
        <taxon>Polyphaga</taxon>
        <taxon>Cucujiformia</taxon>
        <taxon>Chrysomeloidea</taxon>
        <taxon>Cerambycidae</taxon>
        <taxon>Lepturinae</taxon>
        <taxon>Rhagiini</taxon>
        <taxon>Rhamnusium</taxon>
    </lineage>
</organism>
<keyword evidence="1" id="KW-1133">Transmembrane helix</keyword>
<evidence type="ECO:0000256" key="1">
    <source>
        <dbReference type="SAM" id="Phobius"/>
    </source>
</evidence>
<evidence type="ECO:0000313" key="3">
    <source>
        <dbReference type="Proteomes" id="UP001162156"/>
    </source>
</evidence>
<dbReference type="EMBL" id="JANEYF010005601">
    <property type="protein sequence ID" value="KAJ8927554.1"/>
    <property type="molecule type" value="Genomic_DNA"/>
</dbReference>
<keyword evidence="1" id="KW-0812">Transmembrane</keyword>
<protein>
    <submittedName>
        <fullName evidence="2">Uncharacterized protein</fullName>
    </submittedName>
</protein>
<evidence type="ECO:0000313" key="2">
    <source>
        <dbReference type="EMBL" id="KAJ8927554.1"/>
    </source>
</evidence>
<gene>
    <name evidence="2" type="ORF">NQ314_019968</name>
</gene>
<feature type="transmembrane region" description="Helical" evidence="1">
    <location>
        <begin position="103"/>
        <end position="124"/>
    </location>
</feature>
<feature type="transmembrane region" description="Helical" evidence="1">
    <location>
        <begin position="54"/>
        <end position="75"/>
    </location>
</feature>
<proteinExistence type="predicted"/>
<reference evidence="2" key="1">
    <citation type="journal article" date="2023" name="Insect Mol. Biol.">
        <title>Genome sequencing provides insights into the evolution of gene families encoding plant cell wall-degrading enzymes in longhorned beetles.</title>
        <authorList>
            <person name="Shin N.R."/>
            <person name="Okamura Y."/>
            <person name="Kirsch R."/>
            <person name="Pauchet Y."/>
        </authorList>
    </citation>
    <scope>NUCLEOTIDE SEQUENCE</scope>
    <source>
        <strain evidence="2">RBIC_L_NR</strain>
    </source>
</reference>
<dbReference type="Proteomes" id="UP001162156">
    <property type="component" value="Unassembled WGS sequence"/>
</dbReference>